<evidence type="ECO:0000313" key="3">
    <source>
        <dbReference type="Proteomes" id="UP001519460"/>
    </source>
</evidence>
<reference evidence="2 3" key="1">
    <citation type="journal article" date="2023" name="Sci. Data">
        <title>Genome assembly of the Korean intertidal mud-creeper Batillaria attramentaria.</title>
        <authorList>
            <person name="Patra A.K."/>
            <person name="Ho P.T."/>
            <person name="Jun S."/>
            <person name="Lee S.J."/>
            <person name="Kim Y."/>
            <person name="Won Y.J."/>
        </authorList>
    </citation>
    <scope>NUCLEOTIDE SEQUENCE [LARGE SCALE GENOMIC DNA]</scope>
    <source>
        <strain evidence="2">Wonlab-2016</strain>
    </source>
</reference>
<organism evidence="2 3">
    <name type="scientific">Batillaria attramentaria</name>
    <dbReference type="NCBI Taxonomy" id="370345"/>
    <lineage>
        <taxon>Eukaryota</taxon>
        <taxon>Metazoa</taxon>
        <taxon>Spiralia</taxon>
        <taxon>Lophotrochozoa</taxon>
        <taxon>Mollusca</taxon>
        <taxon>Gastropoda</taxon>
        <taxon>Caenogastropoda</taxon>
        <taxon>Sorbeoconcha</taxon>
        <taxon>Cerithioidea</taxon>
        <taxon>Batillariidae</taxon>
        <taxon>Batillaria</taxon>
    </lineage>
</organism>
<dbReference type="AlphaFoldDB" id="A0ABD0LVT5"/>
<sequence length="267" mass="28782">MLQRTTNHSVLSSKLQLPDNFTAINGRGSKSSISHHASESLKQKTLVCLKDRKEETENTPCMDPSSLKFPAIRKRFPVKYEDLIFHGTGPWVTKTFFTLDGKRVVSGSDAEVGCRVSTGRKRSRPCAQIGPFPAGLGISANLPLPLPRDSGGALEALNTGCQLVLAFNSSLVQQPINQSDWSLKTGNGGELTQLGQGAVIWSAHVSLRPIPPESIEMDSQGLSLLTDRALDSAHGPTNYKTTYSQNSTPPHCHSPSHATTLRSPGLS</sequence>
<proteinExistence type="predicted"/>
<dbReference type="Proteomes" id="UP001519460">
    <property type="component" value="Unassembled WGS sequence"/>
</dbReference>
<feature type="non-terminal residue" evidence="2">
    <location>
        <position position="267"/>
    </location>
</feature>
<accession>A0ABD0LVT5</accession>
<evidence type="ECO:0000313" key="2">
    <source>
        <dbReference type="EMBL" id="KAK7503627.1"/>
    </source>
</evidence>
<feature type="region of interest" description="Disordered" evidence="1">
    <location>
        <begin position="233"/>
        <end position="267"/>
    </location>
</feature>
<feature type="compositionally biased region" description="Polar residues" evidence="1">
    <location>
        <begin position="256"/>
        <end position="267"/>
    </location>
</feature>
<dbReference type="EMBL" id="JACVVK020000019">
    <property type="protein sequence ID" value="KAK7503627.1"/>
    <property type="molecule type" value="Genomic_DNA"/>
</dbReference>
<comment type="caution">
    <text evidence="2">The sequence shown here is derived from an EMBL/GenBank/DDBJ whole genome shotgun (WGS) entry which is preliminary data.</text>
</comment>
<evidence type="ECO:0000256" key="1">
    <source>
        <dbReference type="SAM" id="MobiDB-lite"/>
    </source>
</evidence>
<gene>
    <name evidence="2" type="ORF">BaRGS_00005166</name>
</gene>
<feature type="compositionally biased region" description="Polar residues" evidence="1">
    <location>
        <begin position="238"/>
        <end position="249"/>
    </location>
</feature>
<protein>
    <submittedName>
        <fullName evidence="2">Uncharacterized protein</fullName>
    </submittedName>
</protein>
<keyword evidence="3" id="KW-1185">Reference proteome</keyword>
<name>A0ABD0LVT5_9CAEN</name>